<keyword evidence="2 4" id="KW-0689">Ribosomal protein</keyword>
<dbReference type="AlphaFoldDB" id="A0A7J6MFL7"/>
<keyword evidence="3 4" id="KW-0687">Ribonucleoprotein</keyword>
<dbReference type="Proteomes" id="UP000591131">
    <property type="component" value="Unassembled WGS sequence"/>
</dbReference>
<evidence type="ECO:0000256" key="2">
    <source>
        <dbReference type="ARBA" id="ARBA00022980"/>
    </source>
</evidence>
<dbReference type="GO" id="GO:0003735">
    <property type="term" value="F:structural constituent of ribosome"/>
    <property type="evidence" value="ECO:0007669"/>
    <property type="project" value="InterPro"/>
</dbReference>
<reference evidence="5 6" key="1">
    <citation type="submission" date="2020-04" db="EMBL/GenBank/DDBJ databases">
        <title>Perkinsus chesapeaki whole genome sequence.</title>
        <authorList>
            <person name="Bogema D.R."/>
        </authorList>
    </citation>
    <scope>NUCLEOTIDE SEQUENCE [LARGE SCALE GENOMIC DNA]</scope>
    <source>
        <strain evidence="5">ATCC PRA-425</strain>
    </source>
</reference>
<comment type="similarity">
    <text evidence="1 4">Belongs to the eukaryotic ribosomal protein eL13 family.</text>
</comment>
<accession>A0A7J6MFL7</accession>
<evidence type="ECO:0000256" key="4">
    <source>
        <dbReference type="RuleBase" id="RU000572"/>
    </source>
</evidence>
<dbReference type="HAMAP" id="MF_00499">
    <property type="entry name" value="Ribosomal_eL13"/>
    <property type="match status" value="1"/>
</dbReference>
<dbReference type="InterPro" id="IPR018256">
    <property type="entry name" value="Ribosomal_eL13_CS"/>
</dbReference>
<evidence type="ECO:0000256" key="3">
    <source>
        <dbReference type="ARBA" id="ARBA00023274"/>
    </source>
</evidence>
<dbReference type="PROSITE" id="PS01104">
    <property type="entry name" value="RIBOSOMAL_L13E"/>
    <property type="match status" value="1"/>
</dbReference>
<dbReference type="InterPro" id="IPR001380">
    <property type="entry name" value="Ribosomal_eL13"/>
</dbReference>
<dbReference type="PANTHER" id="PTHR11722:SF0">
    <property type="entry name" value="LARGE RIBOSOMAL SUBUNIT PROTEIN EL13"/>
    <property type="match status" value="1"/>
</dbReference>
<proteinExistence type="inferred from homology"/>
<organism evidence="5 6">
    <name type="scientific">Perkinsus chesapeaki</name>
    <name type="common">Clam parasite</name>
    <name type="synonym">Perkinsus andrewsi</name>
    <dbReference type="NCBI Taxonomy" id="330153"/>
    <lineage>
        <taxon>Eukaryota</taxon>
        <taxon>Sar</taxon>
        <taxon>Alveolata</taxon>
        <taxon>Perkinsozoa</taxon>
        <taxon>Perkinsea</taxon>
        <taxon>Perkinsida</taxon>
        <taxon>Perkinsidae</taxon>
        <taxon>Perkinsus</taxon>
    </lineage>
</organism>
<dbReference type="PANTHER" id="PTHR11722">
    <property type="entry name" value="60S RIBOSOMAL PROTEIN L13"/>
    <property type="match status" value="1"/>
</dbReference>
<dbReference type="OrthoDB" id="10264538at2759"/>
<evidence type="ECO:0000313" key="6">
    <source>
        <dbReference type="Proteomes" id="UP000591131"/>
    </source>
</evidence>
<keyword evidence="6" id="KW-1185">Reference proteome</keyword>
<dbReference type="GO" id="GO:0006412">
    <property type="term" value="P:translation"/>
    <property type="evidence" value="ECO:0007669"/>
    <property type="project" value="InterPro"/>
</dbReference>
<dbReference type="Pfam" id="PF01294">
    <property type="entry name" value="Ribosomal_L13e"/>
    <property type="match status" value="1"/>
</dbReference>
<dbReference type="GO" id="GO:0003723">
    <property type="term" value="F:RNA binding"/>
    <property type="evidence" value="ECO:0007669"/>
    <property type="project" value="TreeGrafter"/>
</dbReference>
<dbReference type="GO" id="GO:0022625">
    <property type="term" value="C:cytosolic large ribosomal subunit"/>
    <property type="evidence" value="ECO:0007669"/>
    <property type="project" value="TreeGrafter"/>
</dbReference>
<evidence type="ECO:0000313" key="5">
    <source>
        <dbReference type="EMBL" id="KAF4669960.1"/>
    </source>
</evidence>
<protein>
    <recommendedName>
        <fullName evidence="4">60S ribosomal protein L13</fullName>
    </recommendedName>
</protein>
<gene>
    <name evidence="5" type="primary">RPL13</name>
    <name evidence="5" type="ORF">FOL47_002294</name>
</gene>
<dbReference type="EMBL" id="JAAPAO010000161">
    <property type="protein sequence ID" value="KAF4669960.1"/>
    <property type="molecule type" value="Genomic_DNA"/>
</dbReference>
<name>A0A7J6MFL7_PERCH</name>
<evidence type="ECO:0000256" key="1">
    <source>
        <dbReference type="ARBA" id="ARBA00005640"/>
    </source>
</evidence>
<comment type="caution">
    <text evidence="5">The sequence shown here is derived from an EMBL/GenBank/DDBJ whole genome shotgun (WGS) entry which is preliminary data.</text>
</comment>
<sequence>MAVKYNNVIPNIHFRKYWQKHIKTWFDQPARKHRRRLARQSKAAATFPRPTAGLLRPVVRPPTQRYNYKLRLGRGFTVEELAAAGISVKLAPTIGIKVDKRRHNKSEESLAMNVDRLTQYKAKLAVFPRGSKAKKGDTARSELVNATQNTCKTIIPVPTSRIVEHARAITKEERESSAYTTLRQTRVFKKMAPKRAKAAELKAKEEK</sequence>